<gene>
    <name evidence="3" type="ORF">RM529_16920</name>
</gene>
<keyword evidence="1" id="KW-0677">Repeat</keyword>
<keyword evidence="4" id="KW-1185">Reference proteome</keyword>
<organism evidence="3 4">
    <name type="scientific">Autumnicola edwardsiae</name>
    <dbReference type="NCBI Taxonomy" id="3075594"/>
    <lineage>
        <taxon>Bacteria</taxon>
        <taxon>Pseudomonadati</taxon>
        <taxon>Bacteroidota</taxon>
        <taxon>Flavobacteriia</taxon>
        <taxon>Flavobacteriales</taxon>
        <taxon>Flavobacteriaceae</taxon>
        <taxon>Autumnicola</taxon>
    </lineage>
</organism>
<reference evidence="3 4" key="1">
    <citation type="submission" date="2023-09" db="EMBL/GenBank/DDBJ databases">
        <authorList>
            <person name="Rey-Velasco X."/>
        </authorList>
    </citation>
    <scope>NUCLEOTIDE SEQUENCE [LARGE SCALE GENOMIC DNA]</scope>
    <source>
        <strain evidence="3 4">F297</strain>
    </source>
</reference>
<dbReference type="Pfam" id="PF13573">
    <property type="entry name" value="SprB"/>
    <property type="match status" value="3"/>
</dbReference>
<dbReference type="InterPro" id="IPR025667">
    <property type="entry name" value="SprB_repeat"/>
</dbReference>
<evidence type="ECO:0000259" key="2">
    <source>
        <dbReference type="PROSITE" id="PS50825"/>
    </source>
</evidence>
<dbReference type="Pfam" id="PF02494">
    <property type="entry name" value="HYR"/>
    <property type="match status" value="1"/>
</dbReference>
<sequence length="496" mass="51335">MGKITSGLNAFILLAFLFISAGMFSSAEGETYAAISINANSQDVSCIGGADGAINITVSGGSGGYNYSWSGPNGFSSSSEDISGLRAGTYEITVTDNTNPTPQENSTSVTISESDGVNPTIVAPANIVISTDAGDCIATNVNLGTPTTNDNCKITDIRNDAPSFFEVGTTTVTWTVEDSAGNTATTTQKVTVTDDEKPTIFAKADITVSNISGTCEANISIISASATDNCAVLDPTGTRSDGMDINENYPVGTTIITWEVTDNYNNTAEAVEQIITVEDKDAPQLPEVTNVRWGCEYSLTTPVATDNCSGQITGTTTSQTTFFTAGSYTVVWEFKDEAGNTSSLSQQVVIDPLQIDISSIDVDCFGSNSGSAEAKASGGTTPYSYTWTGLGSGTSKSDLAAGTYTVTVEDANGCVTTESVTISQPDDLIMADPEIIPVSCNGGTDGSITAGNVSGGNAGYQYSIDGINFKTSNTFSNLSAGTYTVTVRDLKGCEAQ</sequence>
<dbReference type="Gene3D" id="2.60.40.10">
    <property type="entry name" value="Immunoglobulins"/>
    <property type="match status" value="2"/>
</dbReference>
<feature type="domain" description="HYR" evidence="2">
    <location>
        <begin position="114"/>
        <end position="194"/>
    </location>
</feature>
<protein>
    <submittedName>
        <fullName evidence="3">SprB repeat-containing protein</fullName>
    </submittedName>
</protein>
<comment type="caution">
    <text evidence="3">The sequence shown here is derived from an EMBL/GenBank/DDBJ whole genome shotgun (WGS) entry which is preliminary data.</text>
</comment>
<proteinExistence type="predicted"/>
<accession>A0ABU3CZM7</accession>
<dbReference type="EMBL" id="JAVRHP010000200">
    <property type="protein sequence ID" value="MDT0651827.1"/>
    <property type="molecule type" value="Genomic_DNA"/>
</dbReference>
<dbReference type="RefSeq" id="WP_311485928.1">
    <property type="nucleotide sequence ID" value="NZ_JAVRHP010000200.1"/>
</dbReference>
<dbReference type="Proteomes" id="UP001248819">
    <property type="component" value="Unassembled WGS sequence"/>
</dbReference>
<dbReference type="InterPro" id="IPR003410">
    <property type="entry name" value="HYR_dom"/>
</dbReference>
<evidence type="ECO:0000256" key="1">
    <source>
        <dbReference type="ARBA" id="ARBA00022737"/>
    </source>
</evidence>
<dbReference type="PANTHER" id="PTHR24273:SF32">
    <property type="entry name" value="HYALIN"/>
    <property type="match status" value="1"/>
</dbReference>
<name>A0ABU3CZM7_9FLAO</name>
<evidence type="ECO:0000313" key="4">
    <source>
        <dbReference type="Proteomes" id="UP001248819"/>
    </source>
</evidence>
<evidence type="ECO:0000313" key="3">
    <source>
        <dbReference type="EMBL" id="MDT0651827.1"/>
    </source>
</evidence>
<dbReference type="PANTHER" id="PTHR24273">
    <property type="entry name" value="FI04643P-RELATED"/>
    <property type="match status" value="1"/>
</dbReference>
<dbReference type="Gene3D" id="2.60.40.740">
    <property type="match status" value="1"/>
</dbReference>
<dbReference type="PROSITE" id="PS50825">
    <property type="entry name" value="HYR"/>
    <property type="match status" value="1"/>
</dbReference>
<feature type="non-terminal residue" evidence="3">
    <location>
        <position position="496"/>
    </location>
</feature>
<dbReference type="InterPro" id="IPR013783">
    <property type="entry name" value="Ig-like_fold"/>
</dbReference>